<keyword evidence="2" id="KW-1185">Reference proteome</keyword>
<name>A0A6A5R401_9PLEO</name>
<proteinExistence type="predicted"/>
<sequence>MDVDYLQLRAATAAAAIINKADLLLSFNSDKISSQHELEAAINDFANRSTQP</sequence>
<gene>
    <name evidence="1" type="ORF">M421DRAFT_10618</name>
</gene>
<evidence type="ECO:0000313" key="1">
    <source>
        <dbReference type="EMBL" id="KAF1922363.1"/>
    </source>
</evidence>
<organism evidence="1 2">
    <name type="scientific">Didymella exigua CBS 183.55</name>
    <dbReference type="NCBI Taxonomy" id="1150837"/>
    <lineage>
        <taxon>Eukaryota</taxon>
        <taxon>Fungi</taxon>
        <taxon>Dikarya</taxon>
        <taxon>Ascomycota</taxon>
        <taxon>Pezizomycotina</taxon>
        <taxon>Dothideomycetes</taxon>
        <taxon>Pleosporomycetidae</taxon>
        <taxon>Pleosporales</taxon>
        <taxon>Pleosporineae</taxon>
        <taxon>Didymellaceae</taxon>
        <taxon>Didymella</taxon>
    </lineage>
</organism>
<accession>A0A6A5R401</accession>
<evidence type="ECO:0000313" key="2">
    <source>
        <dbReference type="Proteomes" id="UP000800082"/>
    </source>
</evidence>
<protein>
    <submittedName>
        <fullName evidence="1">Uncharacterized protein</fullName>
    </submittedName>
</protein>
<dbReference type="AlphaFoldDB" id="A0A6A5R401"/>
<dbReference type="Proteomes" id="UP000800082">
    <property type="component" value="Unassembled WGS sequence"/>
</dbReference>
<dbReference type="RefSeq" id="XP_033442616.1">
    <property type="nucleotide sequence ID" value="XM_033587120.1"/>
</dbReference>
<reference evidence="1" key="1">
    <citation type="journal article" date="2020" name="Stud. Mycol.">
        <title>101 Dothideomycetes genomes: a test case for predicting lifestyles and emergence of pathogens.</title>
        <authorList>
            <person name="Haridas S."/>
            <person name="Albert R."/>
            <person name="Binder M."/>
            <person name="Bloem J."/>
            <person name="Labutti K."/>
            <person name="Salamov A."/>
            <person name="Andreopoulos B."/>
            <person name="Baker S."/>
            <person name="Barry K."/>
            <person name="Bills G."/>
            <person name="Bluhm B."/>
            <person name="Cannon C."/>
            <person name="Castanera R."/>
            <person name="Culley D."/>
            <person name="Daum C."/>
            <person name="Ezra D."/>
            <person name="Gonzalez J."/>
            <person name="Henrissat B."/>
            <person name="Kuo A."/>
            <person name="Liang C."/>
            <person name="Lipzen A."/>
            <person name="Lutzoni F."/>
            <person name="Magnuson J."/>
            <person name="Mondo S."/>
            <person name="Nolan M."/>
            <person name="Ohm R."/>
            <person name="Pangilinan J."/>
            <person name="Park H.-J."/>
            <person name="Ramirez L."/>
            <person name="Alfaro M."/>
            <person name="Sun H."/>
            <person name="Tritt A."/>
            <person name="Yoshinaga Y."/>
            <person name="Zwiers L.-H."/>
            <person name="Turgeon B."/>
            <person name="Goodwin S."/>
            <person name="Spatafora J."/>
            <person name="Crous P."/>
            <person name="Grigoriev I."/>
        </authorList>
    </citation>
    <scope>NUCLEOTIDE SEQUENCE</scope>
    <source>
        <strain evidence="1">CBS 183.55</strain>
    </source>
</reference>
<dbReference type="GeneID" id="54344766"/>
<dbReference type="EMBL" id="ML979031">
    <property type="protein sequence ID" value="KAF1922363.1"/>
    <property type="molecule type" value="Genomic_DNA"/>
</dbReference>